<evidence type="ECO:0000256" key="2">
    <source>
        <dbReference type="ARBA" id="ARBA00022747"/>
    </source>
</evidence>
<reference evidence="5 6" key="1">
    <citation type="submission" date="2020-07" db="EMBL/GenBank/DDBJ databases">
        <title>Fungal Genomes of the International Space Station.</title>
        <authorList>
            <person name="Seuylemezian A."/>
            <person name="Singh N.K."/>
            <person name="Wood J."/>
            <person name="Venkateswaran K."/>
        </authorList>
    </citation>
    <scope>NUCLEOTIDE SEQUENCE [LARGE SCALE GENOMIC DNA]</scope>
    <source>
        <strain evidence="5 6">PL-B2</strain>
    </source>
</reference>
<accession>A0ABS7K929</accession>
<dbReference type="Proteomes" id="UP000769780">
    <property type="component" value="Unassembled WGS sequence"/>
</dbReference>
<keyword evidence="5" id="KW-0378">Hydrolase</keyword>
<dbReference type="Gene3D" id="3.90.220.20">
    <property type="entry name" value="DNA methylase specificity domains"/>
    <property type="match status" value="2"/>
</dbReference>
<dbReference type="SUPFAM" id="SSF116734">
    <property type="entry name" value="DNA methylase specificity domain"/>
    <property type="match status" value="2"/>
</dbReference>
<keyword evidence="5" id="KW-0255">Endonuclease</keyword>
<keyword evidence="3" id="KW-0238">DNA-binding</keyword>
<evidence type="ECO:0000313" key="6">
    <source>
        <dbReference type="Proteomes" id="UP000769780"/>
    </source>
</evidence>
<dbReference type="CDD" id="cd16961">
    <property type="entry name" value="RMtype1_S_TRD-CR_like"/>
    <property type="match status" value="1"/>
</dbReference>
<sequence>MEGKRLVPKRRFKGFENINSLQTEHLGELTDIRTGPFGSSLHAKDYVEDGIPIITTEHFKEGYLPSEKEGIPQVSYQDYLRLNAYELQSGDIVFSRVGSVDINALTTNVQEGWLFSGRVLRVRPQEQLSSVYLHYLLETKRVKQDVVSRAVGQTMPSINTDILNKTMIIKTNSSQEQQKIGEFFKVLDKRIANQERKITKVKALKSAYLTEMFPQEGENVPKRKFKDCSTQWKVCKLGSLYSSIESGNRLPKTMLQEGEVPYVIAKTTNNGILMHIDQHSLDYHGNKMKLFPAGSITFSIDNPEAIFLQKSSFFTSNIMRVLYNEKYNVYHSTFILESIKKLTNNYNWSFKFSGPVVMNSSILVPMDDQGEINWCEIEKIGKLLTNLEKQITIEKCMLEKLKEMKEAYLEEMFV</sequence>
<keyword evidence="5" id="KW-0540">Nuclease</keyword>
<dbReference type="InterPro" id="IPR044946">
    <property type="entry name" value="Restrct_endonuc_typeI_TRD_sf"/>
</dbReference>
<name>A0ABS7K929_9BACI</name>
<protein>
    <submittedName>
        <fullName evidence="5">Restriction endonuclease subunit S</fullName>
    </submittedName>
</protein>
<dbReference type="InterPro" id="IPR000055">
    <property type="entry name" value="Restrct_endonuc_typeI_TRD"/>
</dbReference>
<comment type="caution">
    <text evidence="5">The sequence shown here is derived from an EMBL/GenBank/DDBJ whole genome shotgun (WGS) entry which is preliminary data.</text>
</comment>
<evidence type="ECO:0000313" key="5">
    <source>
        <dbReference type="EMBL" id="MBY0098777.1"/>
    </source>
</evidence>
<dbReference type="InterPro" id="IPR052021">
    <property type="entry name" value="Type-I_RS_S_subunit"/>
</dbReference>
<dbReference type="PANTHER" id="PTHR30408">
    <property type="entry name" value="TYPE-1 RESTRICTION ENZYME ECOKI SPECIFICITY PROTEIN"/>
    <property type="match status" value="1"/>
</dbReference>
<feature type="domain" description="Type I restriction modification DNA specificity" evidence="4">
    <location>
        <begin position="231"/>
        <end position="402"/>
    </location>
</feature>
<organism evidence="5 6">
    <name type="scientific">Mesobacillus maritimus</name>
    <dbReference type="NCBI Taxonomy" id="1643336"/>
    <lineage>
        <taxon>Bacteria</taxon>
        <taxon>Bacillati</taxon>
        <taxon>Bacillota</taxon>
        <taxon>Bacilli</taxon>
        <taxon>Bacillales</taxon>
        <taxon>Bacillaceae</taxon>
        <taxon>Mesobacillus</taxon>
    </lineage>
</organism>
<dbReference type="Gene3D" id="1.10.287.1120">
    <property type="entry name" value="Bipartite methylase S protein"/>
    <property type="match status" value="1"/>
</dbReference>
<dbReference type="RefSeq" id="WP_221874995.1">
    <property type="nucleotide sequence ID" value="NZ_JACWFH010000027.1"/>
</dbReference>
<evidence type="ECO:0000256" key="1">
    <source>
        <dbReference type="ARBA" id="ARBA00010923"/>
    </source>
</evidence>
<keyword evidence="6" id="KW-1185">Reference proteome</keyword>
<dbReference type="Pfam" id="PF01420">
    <property type="entry name" value="Methylase_S"/>
    <property type="match status" value="2"/>
</dbReference>
<feature type="domain" description="Type I restriction modification DNA specificity" evidence="4">
    <location>
        <begin position="25"/>
        <end position="202"/>
    </location>
</feature>
<gene>
    <name evidence="5" type="ORF">H0185_18590</name>
</gene>
<dbReference type="EMBL" id="JACWFH010000027">
    <property type="protein sequence ID" value="MBY0098777.1"/>
    <property type="molecule type" value="Genomic_DNA"/>
</dbReference>
<comment type="similarity">
    <text evidence="1">Belongs to the type-I restriction system S methylase family.</text>
</comment>
<keyword evidence="2" id="KW-0680">Restriction system</keyword>
<evidence type="ECO:0000256" key="3">
    <source>
        <dbReference type="ARBA" id="ARBA00023125"/>
    </source>
</evidence>
<evidence type="ECO:0000259" key="4">
    <source>
        <dbReference type="Pfam" id="PF01420"/>
    </source>
</evidence>
<proteinExistence type="inferred from homology"/>
<dbReference type="GO" id="GO:0004519">
    <property type="term" value="F:endonuclease activity"/>
    <property type="evidence" value="ECO:0007669"/>
    <property type="project" value="UniProtKB-KW"/>
</dbReference>
<dbReference type="PANTHER" id="PTHR30408:SF12">
    <property type="entry name" value="TYPE I RESTRICTION ENZYME MJAVIII SPECIFICITY SUBUNIT"/>
    <property type="match status" value="1"/>
</dbReference>